<gene>
    <name evidence="2" type="ORF">HU811_27105</name>
</gene>
<dbReference type="RefSeq" id="WP_003187072.1">
    <property type="nucleotide sequence ID" value="NZ_JABWQV010000487.1"/>
</dbReference>
<keyword evidence="3" id="KW-1185">Reference proteome</keyword>
<accession>A0ABR6V0K7</accession>
<organism evidence="2 3">
    <name type="scientific">Pseudomonas tehranensis</name>
    <dbReference type="NCBI Taxonomy" id="2745502"/>
    <lineage>
        <taxon>Bacteria</taxon>
        <taxon>Pseudomonadati</taxon>
        <taxon>Pseudomonadota</taxon>
        <taxon>Gammaproteobacteria</taxon>
        <taxon>Pseudomonadales</taxon>
        <taxon>Pseudomonadaceae</taxon>
        <taxon>Pseudomonas</taxon>
    </lineage>
</organism>
<evidence type="ECO:0000313" key="2">
    <source>
        <dbReference type="EMBL" id="MBC3350328.1"/>
    </source>
</evidence>
<comment type="caution">
    <text evidence="2">The sequence shown here is derived from an EMBL/GenBank/DDBJ whole genome shotgun (WGS) entry which is preliminary data.</text>
</comment>
<evidence type="ECO:0000313" key="3">
    <source>
        <dbReference type="Proteomes" id="UP000617171"/>
    </source>
</evidence>
<name>A0ABR6V0K7_9PSED</name>
<sequence>MSKLKATQSGKAGKHKGQDTFGCLYVRGLRKARVTSSMDLRMLDRIRRGSSDEPEGALAGSRQTKLSASA</sequence>
<reference evidence="2 3" key="1">
    <citation type="journal article" date="2020" name="Microorganisms">
        <title>Reliable Identification of Environmental Pseudomonas Isolates Using the rpoD Gene.</title>
        <authorList>
            <consortium name="The Broad Institute Genome Sequencing Platform"/>
            <person name="Girard L."/>
            <person name="Lood C."/>
            <person name="Rokni-Zadeh H."/>
            <person name="van Noort V."/>
            <person name="Lavigne R."/>
            <person name="De Mot R."/>
        </authorList>
    </citation>
    <scope>NUCLEOTIDE SEQUENCE [LARGE SCALE GENOMIC DNA]</scope>
    <source>
        <strain evidence="2 3">SWRI196</strain>
    </source>
</reference>
<feature type="compositionally biased region" description="Polar residues" evidence="1">
    <location>
        <begin position="61"/>
        <end position="70"/>
    </location>
</feature>
<dbReference type="Proteomes" id="UP000617171">
    <property type="component" value="Unassembled WGS sequence"/>
</dbReference>
<proteinExistence type="predicted"/>
<evidence type="ECO:0000256" key="1">
    <source>
        <dbReference type="SAM" id="MobiDB-lite"/>
    </source>
</evidence>
<protein>
    <submittedName>
        <fullName evidence="2">Uncharacterized protein</fullName>
    </submittedName>
</protein>
<dbReference type="EMBL" id="JABWQV010000487">
    <property type="protein sequence ID" value="MBC3350328.1"/>
    <property type="molecule type" value="Genomic_DNA"/>
</dbReference>
<feature type="region of interest" description="Disordered" evidence="1">
    <location>
        <begin position="45"/>
        <end position="70"/>
    </location>
</feature>